<gene>
    <name evidence="6" type="ORF">DME_LOCUS7617</name>
</gene>
<dbReference type="AlphaFoldDB" id="A0A0N4U966"/>
<dbReference type="SMART" id="SM00132">
    <property type="entry name" value="LIM"/>
    <property type="match status" value="3"/>
</dbReference>
<dbReference type="InterPro" id="IPR047172">
    <property type="entry name" value="Ajuba-like"/>
</dbReference>
<dbReference type="FunFam" id="2.10.110.10:FF:000037">
    <property type="entry name" value="LIM domain-containing protein 1"/>
    <property type="match status" value="1"/>
</dbReference>
<dbReference type="InterPro" id="IPR001781">
    <property type="entry name" value="Znf_LIM"/>
</dbReference>
<protein>
    <submittedName>
        <fullName evidence="9">LIM domain-containing protein</fullName>
    </submittedName>
</protein>
<evidence type="ECO:0000313" key="7">
    <source>
        <dbReference type="Proteomes" id="UP000038040"/>
    </source>
</evidence>
<dbReference type="GO" id="GO:0005912">
    <property type="term" value="C:adherens junction"/>
    <property type="evidence" value="ECO:0007669"/>
    <property type="project" value="TreeGrafter"/>
</dbReference>
<feature type="domain" description="LIM zinc-binding" evidence="5">
    <location>
        <begin position="212"/>
        <end position="272"/>
    </location>
</feature>
<reference evidence="9" key="1">
    <citation type="submission" date="2017-02" db="UniProtKB">
        <authorList>
            <consortium name="WormBaseParasite"/>
        </authorList>
    </citation>
    <scope>IDENTIFICATION</scope>
</reference>
<dbReference type="Proteomes" id="UP000038040">
    <property type="component" value="Unplaced"/>
</dbReference>
<dbReference type="EMBL" id="UYYG01001161">
    <property type="protein sequence ID" value="VDN57644.1"/>
    <property type="molecule type" value="Genomic_DNA"/>
</dbReference>
<reference evidence="6 8" key="2">
    <citation type="submission" date="2018-11" db="EMBL/GenBank/DDBJ databases">
        <authorList>
            <consortium name="Pathogen Informatics"/>
        </authorList>
    </citation>
    <scope>NUCLEOTIDE SEQUENCE [LARGE SCALE GENOMIC DNA]</scope>
</reference>
<dbReference type="CDD" id="cd09355">
    <property type="entry name" value="LIM2_Ajuba_like"/>
    <property type="match status" value="1"/>
</dbReference>
<dbReference type="OrthoDB" id="25414at2759"/>
<dbReference type="GO" id="GO:0046872">
    <property type="term" value="F:metal ion binding"/>
    <property type="evidence" value="ECO:0007669"/>
    <property type="project" value="UniProtKB-KW"/>
</dbReference>
<dbReference type="PROSITE" id="PS00478">
    <property type="entry name" value="LIM_DOMAIN_1"/>
    <property type="match status" value="1"/>
</dbReference>
<dbReference type="PANTHER" id="PTHR24219">
    <property type="entry name" value="LIM DOMAIN-CONTAINING PROTEIN JUB"/>
    <property type="match status" value="1"/>
</dbReference>
<evidence type="ECO:0000256" key="4">
    <source>
        <dbReference type="PROSITE-ProRule" id="PRU00125"/>
    </source>
</evidence>
<dbReference type="GO" id="GO:0003714">
    <property type="term" value="F:transcription corepressor activity"/>
    <property type="evidence" value="ECO:0007669"/>
    <property type="project" value="TreeGrafter"/>
</dbReference>
<keyword evidence="2 4" id="KW-0862">Zinc</keyword>
<dbReference type="InterPro" id="IPR047247">
    <property type="entry name" value="Ajuba-like_LIM2"/>
</dbReference>
<dbReference type="GO" id="GO:0001666">
    <property type="term" value="P:response to hypoxia"/>
    <property type="evidence" value="ECO:0007669"/>
    <property type="project" value="TreeGrafter"/>
</dbReference>
<dbReference type="SUPFAM" id="SSF57716">
    <property type="entry name" value="Glucocorticoid receptor-like (DNA-binding domain)"/>
    <property type="match status" value="2"/>
</dbReference>
<dbReference type="Pfam" id="PF00412">
    <property type="entry name" value="LIM"/>
    <property type="match status" value="3"/>
</dbReference>
<evidence type="ECO:0000259" key="5">
    <source>
        <dbReference type="PROSITE" id="PS50023"/>
    </source>
</evidence>
<accession>A0A0N4U966</accession>
<feature type="domain" description="LIM zinc-binding" evidence="5">
    <location>
        <begin position="273"/>
        <end position="341"/>
    </location>
</feature>
<dbReference type="STRING" id="318479.A0A0N4U966"/>
<evidence type="ECO:0000256" key="1">
    <source>
        <dbReference type="ARBA" id="ARBA00022723"/>
    </source>
</evidence>
<dbReference type="PROSITE" id="PS50023">
    <property type="entry name" value="LIM_DOMAIN_2"/>
    <property type="match status" value="3"/>
</dbReference>
<dbReference type="GO" id="GO:0007010">
    <property type="term" value="P:cytoskeleton organization"/>
    <property type="evidence" value="ECO:0007669"/>
    <property type="project" value="TreeGrafter"/>
</dbReference>
<keyword evidence="8" id="KW-1185">Reference proteome</keyword>
<evidence type="ECO:0000256" key="3">
    <source>
        <dbReference type="ARBA" id="ARBA00023038"/>
    </source>
</evidence>
<proteinExistence type="predicted"/>
<evidence type="ECO:0000313" key="9">
    <source>
        <dbReference type="WBParaSite" id="DME_0000361201-mRNA-1"/>
    </source>
</evidence>
<dbReference type="Proteomes" id="UP000274756">
    <property type="component" value="Unassembled WGS sequence"/>
</dbReference>
<dbReference type="GO" id="GO:0005634">
    <property type="term" value="C:nucleus"/>
    <property type="evidence" value="ECO:0007669"/>
    <property type="project" value="TreeGrafter"/>
</dbReference>
<evidence type="ECO:0000313" key="6">
    <source>
        <dbReference type="EMBL" id="VDN57644.1"/>
    </source>
</evidence>
<sequence length="351" mass="39134">MREPRDHQKNSISKQLSVNIATISGENTFFNTEVAKKYQYSNKLGSLSPLSNAETSGSSVSEGSNASCFDRNDGIYHARPYNDNDCIAGRTPSKTYYHSGPPLRVGMKNKQYTDLINRSLLRSNGNGHCIRSKNIAGKAQIISKSNGTCGICEKPVLDEGSITFALGQLYHQCCFICTICGRTLAGKKFYKVKGRTYCEEDYLYAGVHETAERCAACSHLIIDLVLQALGKSYHPRCFRCECCKTCLDGIPFALDSRGKIYCIDDYHKLFAPKCATCHKPILASTNSGETVRVVAINKDYHVECYVCEGCGKQLTDEKEKRCYPLNDHLFCKDCHLQWAKIRGTQQSITDV</sequence>
<dbReference type="WBParaSite" id="DME_0000361201-mRNA-1">
    <property type="protein sequence ID" value="DME_0000361201-mRNA-1"/>
    <property type="gene ID" value="DME_0000361201"/>
</dbReference>
<dbReference type="GO" id="GO:0035331">
    <property type="term" value="P:negative regulation of hippo signaling"/>
    <property type="evidence" value="ECO:0007669"/>
    <property type="project" value="TreeGrafter"/>
</dbReference>
<feature type="domain" description="LIM zinc-binding" evidence="5">
    <location>
        <begin position="147"/>
        <end position="208"/>
    </location>
</feature>
<evidence type="ECO:0000313" key="8">
    <source>
        <dbReference type="Proteomes" id="UP000274756"/>
    </source>
</evidence>
<dbReference type="GO" id="GO:0005667">
    <property type="term" value="C:transcription regulator complex"/>
    <property type="evidence" value="ECO:0007669"/>
    <property type="project" value="TreeGrafter"/>
</dbReference>
<keyword evidence="1 4" id="KW-0479">Metal-binding</keyword>
<evidence type="ECO:0000256" key="2">
    <source>
        <dbReference type="ARBA" id="ARBA00022833"/>
    </source>
</evidence>
<dbReference type="Gene3D" id="2.10.110.10">
    <property type="entry name" value="Cysteine Rich Protein"/>
    <property type="match status" value="3"/>
</dbReference>
<organism evidence="7 9">
    <name type="scientific">Dracunculus medinensis</name>
    <name type="common">Guinea worm</name>
    <dbReference type="NCBI Taxonomy" id="318479"/>
    <lineage>
        <taxon>Eukaryota</taxon>
        <taxon>Metazoa</taxon>
        <taxon>Ecdysozoa</taxon>
        <taxon>Nematoda</taxon>
        <taxon>Chromadorea</taxon>
        <taxon>Rhabditida</taxon>
        <taxon>Spirurina</taxon>
        <taxon>Dracunculoidea</taxon>
        <taxon>Dracunculidae</taxon>
        <taxon>Dracunculus</taxon>
    </lineage>
</organism>
<dbReference type="PANTHER" id="PTHR24219:SF4">
    <property type="entry name" value="LIM DOMAIN-CONTAINING PROTEIN JUB"/>
    <property type="match status" value="1"/>
</dbReference>
<dbReference type="GO" id="GO:0000932">
    <property type="term" value="C:P-body"/>
    <property type="evidence" value="ECO:0007669"/>
    <property type="project" value="TreeGrafter"/>
</dbReference>
<name>A0A0N4U966_DRAME</name>
<keyword evidence="3 4" id="KW-0440">LIM domain</keyword>